<dbReference type="GO" id="GO:0051536">
    <property type="term" value="F:iron-sulfur cluster binding"/>
    <property type="evidence" value="ECO:0007669"/>
    <property type="project" value="InterPro"/>
</dbReference>
<dbReference type="PANTHER" id="PTHR42845">
    <property type="entry name" value="COENZYME F420-REDUCING HYDROGENASE, GAMMA SUBUNIT"/>
    <property type="match status" value="1"/>
</dbReference>
<organism evidence="3 4">
    <name type="scientific">candidate division WOR-1 bacterium DG_54_3</name>
    <dbReference type="NCBI Taxonomy" id="1703775"/>
    <lineage>
        <taxon>Bacteria</taxon>
        <taxon>Bacillati</taxon>
        <taxon>Saganbacteria</taxon>
    </lineage>
</organism>
<evidence type="ECO:0000313" key="3">
    <source>
        <dbReference type="EMBL" id="KPJ69948.1"/>
    </source>
</evidence>
<name>A0A0S7Y775_UNCSA</name>
<comment type="caution">
    <text evidence="3">The sequence shown here is derived from an EMBL/GenBank/DDBJ whole genome shotgun (WGS) entry which is preliminary data.</text>
</comment>
<dbReference type="InterPro" id="IPR006137">
    <property type="entry name" value="NADH_UbQ_OxRdtase-like_20kDa"/>
</dbReference>
<evidence type="ECO:0000313" key="4">
    <source>
        <dbReference type="Proteomes" id="UP000051861"/>
    </source>
</evidence>
<dbReference type="Pfam" id="PF01058">
    <property type="entry name" value="Oxidored_q6"/>
    <property type="match status" value="1"/>
</dbReference>
<evidence type="ECO:0000256" key="1">
    <source>
        <dbReference type="ARBA" id="ARBA00023002"/>
    </source>
</evidence>
<dbReference type="EMBL" id="LIZX01000010">
    <property type="protein sequence ID" value="KPJ69948.1"/>
    <property type="molecule type" value="Genomic_DNA"/>
</dbReference>
<evidence type="ECO:0000259" key="2">
    <source>
        <dbReference type="Pfam" id="PF01058"/>
    </source>
</evidence>
<reference evidence="3 4" key="1">
    <citation type="journal article" date="2015" name="Microbiome">
        <title>Genomic resolution of linkages in carbon, nitrogen, and sulfur cycling among widespread estuary sediment bacteria.</title>
        <authorList>
            <person name="Baker B.J."/>
            <person name="Lazar C.S."/>
            <person name="Teske A.P."/>
            <person name="Dick G.J."/>
        </authorList>
    </citation>
    <scope>NUCLEOTIDE SEQUENCE [LARGE SCALE GENOMIC DNA]</scope>
    <source>
        <strain evidence="3">DG_54_3</strain>
    </source>
</reference>
<keyword evidence="1" id="KW-0560">Oxidoreductase</keyword>
<dbReference type="PANTHER" id="PTHR42845:SF3">
    <property type="entry name" value="CYTOSOLIC NIFE-HYDROGENASE, DELTA SUBUNIT"/>
    <property type="match status" value="1"/>
</dbReference>
<dbReference type="GO" id="GO:0016491">
    <property type="term" value="F:oxidoreductase activity"/>
    <property type="evidence" value="ECO:0007669"/>
    <property type="project" value="UniProtKB-KW"/>
</dbReference>
<dbReference type="Proteomes" id="UP000051861">
    <property type="component" value="Unassembled WGS sequence"/>
</dbReference>
<dbReference type="SUPFAM" id="SSF56770">
    <property type="entry name" value="HydA/Nqo6-like"/>
    <property type="match status" value="1"/>
</dbReference>
<feature type="domain" description="NADH:ubiquinone oxidoreductase-like 20kDa subunit" evidence="2">
    <location>
        <begin position="16"/>
        <end position="153"/>
    </location>
</feature>
<dbReference type="InterPro" id="IPR037024">
    <property type="entry name" value="NiFe_Hase_small_N_sf"/>
</dbReference>
<proteinExistence type="predicted"/>
<gene>
    <name evidence="3" type="ORF">AMJ44_01290</name>
</gene>
<accession>A0A0S7Y775</accession>
<dbReference type="InterPro" id="IPR051349">
    <property type="entry name" value="Hydrogenase_assoc-protein"/>
</dbReference>
<protein>
    <recommendedName>
        <fullName evidence="2">NADH:ubiquinone oxidoreductase-like 20kDa subunit domain-containing protein</fullName>
    </recommendedName>
</protein>
<sequence>MSQEKLKIGIYELTGCAGDALLILDCEKELLDIFNAADIQSFLMAKSDNIDGELDVALVEGSVTTEKEIEELKDIRKRAKLVVAIGLCATVGGIQARFLDPKEWRDNYKNVYGDVNMTHVKAIQSKPIDEYIEVDYYLPGCPIGKEQFLNFFTRFLRGNPPEKTQNPVCVSCKYNENDCLLKNGIFCLGPVTADGCGSICINHNLPCIGCWGPLDVANRTAEFYLLKEKGYSVDEIKKKMANYAGTKIAEFFEEFGKEKR</sequence>
<dbReference type="Gene3D" id="3.40.50.700">
    <property type="entry name" value="NADH:ubiquinone oxidoreductase-like, 20kDa subunit"/>
    <property type="match status" value="1"/>
</dbReference>
<dbReference type="AlphaFoldDB" id="A0A0S7Y775"/>